<comment type="caution">
    <text evidence="10">The sequence shown here is derived from an EMBL/GenBank/DDBJ whole genome shotgun (WGS) entry which is preliminary data.</text>
</comment>
<keyword evidence="5 8" id="KW-0812">Transmembrane</keyword>
<feature type="transmembrane region" description="Helical" evidence="8">
    <location>
        <begin position="218"/>
        <end position="236"/>
    </location>
</feature>
<evidence type="ECO:0000256" key="1">
    <source>
        <dbReference type="ARBA" id="ARBA00004429"/>
    </source>
</evidence>
<dbReference type="InterPro" id="IPR035906">
    <property type="entry name" value="MetI-like_sf"/>
</dbReference>
<dbReference type="CDD" id="cd06261">
    <property type="entry name" value="TM_PBP2"/>
    <property type="match status" value="1"/>
</dbReference>
<evidence type="ECO:0000313" key="11">
    <source>
        <dbReference type="Proteomes" id="UP000029055"/>
    </source>
</evidence>
<gene>
    <name evidence="10" type="ORF">BISU_1658</name>
</gene>
<dbReference type="Pfam" id="PF00528">
    <property type="entry name" value="BPD_transp_1"/>
    <property type="match status" value="1"/>
</dbReference>
<dbReference type="PROSITE" id="PS50928">
    <property type="entry name" value="ABC_TM1"/>
    <property type="match status" value="1"/>
</dbReference>
<evidence type="ECO:0000256" key="5">
    <source>
        <dbReference type="ARBA" id="ARBA00022692"/>
    </source>
</evidence>
<evidence type="ECO:0000256" key="2">
    <source>
        <dbReference type="ARBA" id="ARBA00022448"/>
    </source>
</evidence>
<feature type="transmembrane region" description="Helical" evidence="8">
    <location>
        <begin position="38"/>
        <end position="60"/>
    </location>
</feature>
<feature type="domain" description="ABC transmembrane type-1" evidence="9">
    <location>
        <begin position="90"/>
        <end position="273"/>
    </location>
</feature>
<keyword evidence="7 8" id="KW-0472">Membrane</keyword>
<dbReference type="PANTHER" id="PTHR43357:SF4">
    <property type="entry name" value="INNER MEMBRANE ABC TRANSPORTER PERMEASE PROTEIN YDCV"/>
    <property type="match status" value="1"/>
</dbReference>
<dbReference type="STRING" id="77635.BISU_1658"/>
<organism evidence="10 11">
    <name type="scientific">Bifidobacterium subtile</name>
    <dbReference type="NCBI Taxonomy" id="77635"/>
    <lineage>
        <taxon>Bacteria</taxon>
        <taxon>Bacillati</taxon>
        <taxon>Actinomycetota</taxon>
        <taxon>Actinomycetes</taxon>
        <taxon>Bifidobacteriales</taxon>
        <taxon>Bifidobacteriaceae</taxon>
        <taxon>Bifidobacterium</taxon>
    </lineage>
</organism>
<feature type="transmembrane region" description="Helical" evidence="8">
    <location>
        <begin position="94"/>
        <end position="117"/>
    </location>
</feature>
<dbReference type="GO" id="GO:0055085">
    <property type="term" value="P:transmembrane transport"/>
    <property type="evidence" value="ECO:0007669"/>
    <property type="project" value="InterPro"/>
</dbReference>
<evidence type="ECO:0000313" key="10">
    <source>
        <dbReference type="EMBL" id="KFJ02459.1"/>
    </source>
</evidence>
<evidence type="ECO:0000256" key="6">
    <source>
        <dbReference type="ARBA" id="ARBA00022989"/>
    </source>
</evidence>
<dbReference type="SUPFAM" id="SSF161098">
    <property type="entry name" value="MetI-like"/>
    <property type="match status" value="1"/>
</dbReference>
<dbReference type="EMBL" id="JGZR01000008">
    <property type="protein sequence ID" value="KFJ02459.1"/>
    <property type="molecule type" value="Genomic_DNA"/>
</dbReference>
<protein>
    <submittedName>
        <fullName evidence="10">ABC transporter permease</fullName>
    </submittedName>
</protein>
<reference evidence="10 11" key="1">
    <citation type="submission" date="2014-03" db="EMBL/GenBank/DDBJ databases">
        <title>Genomics of Bifidobacteria.</title>
        <authorList>
            <person name="Ventura M."/>
            <person name="Milani C."/>
            <person name="Lugli G.A."/>
        </authorList>
    </citation>
    <scope>NUCLEOTIDE SEQUENCE [LARGE SCALE GENOMIC DNA]</scope>
    <source>
        <strain evidence="10 11">LMG 11597</strain>
    </source>
</reference>
<keyword evidence="6 8" id="KW-1133">Transmembrane helix</keyword>
<comment type="similarity">
    <text evidence="8">Belongs to the binding-protein-dependent transport system permease family.</text>
</comment>
<dbReference type="Proteomes" id="UP000029055">
    <property type="component" value="Unassembled WGS sequence"/>
</dbReference>
<comment type="subcellular location">
    <subcellularLocation>
        <location evidence="1">Cell inner membrane</location>
        <topology evidence="1">Multi-pass membrane protein</topology>
    </subcellularLocation>
    <subcellularLocation>
        <location evidence="8">Cell membrane</location>
        <topology evidence="8">Multi-pass membrane protein</topology>
    </subcellularLocation>
</comment>
<name>A0A087E3V8_9BIFI</name>
<dbReference type="PANTHER" id="PTHR43357">
    <property type="entry name" value="INNER MEMBRANE ABC TRANSPORTER PERMEASE PROTEIN YDCV"/>
    <property type="match status" value="1"/>
</dbReference>
<dbReference type="InterPro" id="IPR000515">
    <property type="entry name" value="MetI-like"/>
</dbReference>
<sequence length="287" mass="31264">MAQLATEPDLNKQTADSQPTRDAVIWKRYDRPSKATKAVVLTLFLLFLAFPVVGMIYFTFRSSAGGFTLSHWADLVSGETSSLTSMQDGLMNSIVLVIVTIAIEYVIVIPALVLINVRFPRLDRAMRIIMLLPIALPAIILVVGFAPIFSFLSTVFEAGTWTLSLAYGIIALPFVYTTIESDLVGMNAATLTQAAESLGAGWWRVLLSILIPCLRKSIISSTLITAAIVLGEFTIASLLNRETLQTDLIVVSQSDVYFSVIITLIVLAVTFLALFAVSGLGNKRRKS</sequence>
<dbReference type="GO" id="GO:0005886">
    <property type="term" value="C:plasma membrane"/>
    <property type="evidence" value="ECO:0007669"/>
    <property type="project" value="UniProtKB-SubCell"/>
</dbReference>
<dbReference type="AlphaFoldDB" id="A0A087E3V8"/>
<evidence type="ECO:0000256" key="7">
    <source>
        <dbReference type="ARBA" id="ARBA00023136"/>
    </source>
</evidence>
<dbReference type="OrthoDB" id="5622164at2"/>
<evidence type="ECO:0000256" key="4">
    <source>
        <dbReference type="ARBA" id="ARBA00022519"/>
    </source>
</evidence>
<feature type="transmembrane region" description="Helical" evidence="8">
    <location>
        <begin position="158"/>
        <end position="176"/>
    </location>
</feature>
<evidence type="ECO:0000256" key="3">
    <source>
        <dbReference type="ARBA" id="ARBA00022475"/>
    </source>
</evidence>
<evidence type="ECO:0000259" key="9">
    <source>
        <dbReference type="PROSITE" id="PS50928"/>
    </source>
</evidence>
<dbReference type="Gene3D" id="1.10.3720.10">
    <property type="entry name" value="MetI-like"/>
    <property type="match status" value="1"/>
</dbReference>
<feature type="transmembrane region" description="Helical" evidence="8">
    <location>
        <begin position="256"/>
        <end position="277"/>
    </location>
</feature>
<keyword evidence="11" id="KW-1185">Reference proteome</keyword>
<dbReference type="RefSeq" id="WP_024464248.1">
    <property type="nucleotide sequence ID" value="NZ_CP062939.1"/>
</dbReference>
<keyword evidence="4" id="KW-0997">Cell inner membrane</keyword>
<keyword evidence="3" id="KW-1003">Cell membrane</keyword>
<proteinExistence type="inferred from homology"/>
<dbReference type="eggNOG" id="COG1177">
    <property type="taxonomic scope" value="Bacteria"/>
</dbReference>
<feature type="transmembrane region" description="Helical" evidence="8">
    <location>
        <begin position="129"/>
        <end position="152"/>
    </location>
</feature>
<keyword evidence="2 8" id="KW-0813">Transport</keyword>
<evidence type="ECO:0000256" key="8">
    <source>
        <dbReference type="RuleBase" id="RU363032"/>
    </source>
</evidence>
<accession>A0A087E3V8</accession>